<accession>A0ABU9YWR7</accession>
<dbReference type="PANTHER" id="PTHR33973:SF4">
    <property type="entry name" value="OS07G0153300 PROTEIN"/>
    <property type="match status" value="1"/>
</dbReference>
<organism evidence="1 2">
    <name type="scientific">Uliginosibacterium sediminicola</name>
    <dbReference type="NCBI Taxonomy" id="2024550"/>
    <lineage>
        <taxon>Bacteria</taxon>
        <taxon>Pseudomonadati</taxon>
        <taxon>Pseudomonadota</taxon>
        <taxon>Betaproteobacteria</taxon>
        <taxon>Rhodocyclales</taxon>
        <taxon>Zoogloeaceae</taxon>
        <taxon>Uliginosibacterium</taxon>
    </lineage>
</organism>
<dbReference type="RefSeq" id="WP_345918926.1">
    <property type="nucleotide sequence ID" value="NZ_JBDIVE010000002.1"/>
</dbReference>
<dbReference type="Pfam" id="PF07103">
    <property type="entry name" value="DUF1365"/>
    <property type="match status" value="1"/>
</dbReference>
<dbReference type="InterPro" id="IPR010775">
    <property type="entry name" value="DUF1365"/>
</dbReference>
<comment type="caution">
    <text evidence="1">The sequence shown here is derived from an EMBL/GenBank/DDBJ whole genome shotgun (WGS) entry which is preliminary data.</text>
</comment>
<reference evidence="1 2" key="1">
    <citation type="journal article" date="2018" name="Int. J. Syst. Evol. Microbiol.">
        <title>Uliginosibacterium sediminicola sp. nov., isolated from freshwater sediment.</title>
        <authorList>
            <person name="Hwang W.M."/>
            <person name="Kim S.M."/>
            <person name="Kang K."/>
            <person name="Ahn T.Y."/>
        </authorList>
    </citation>
    <scope>NUCLEOTIDE SEQUENCE [LARGE SCALE GENOMIC DNA]</scope>
    <source>
        <strain evidence="1 2">M1-21</strain>
    </source>
</reference>
<protein>
    <submittedName>
        <fullName evidence="1">DUF1365 domain-containing protein</fullName>
    </submittedName>
</protein>
<dbReference type="PANTHER" id="PTHR33973">
    <property type="entry name" value="OS07G0153300 PROTEIN"/>
    <property type="match status" value="1"/>
</dbReference>
<gene>
    <name evidence="1" type="ORF">ABDB84_06725</name>
</gene>
<sequence length="261" mass="29685">MDEPGHMKHCAAAISFGSVMHERHAPARNRFAYRIFTLRLPLSQLNSLQVAGLGINRRGLFSFYERDHGARDGSPLLPWIREQLRSQGLAEICDGEVVLQTLPRLFGYVFNPVSFWFCHDRAGQLRAVLAEVSNTFGGHHNYLVAHPDGAVIQADDVLQARKLLHVSPFFPVRGEYVFRFQSRVQHDFVAIDYYDNGVRMLSTRMGGQRIPLSARSLFAAWLRCPMLTFGVIARIHWQALRLLLKRVPFLGAHLKPAEQVE</sequence>
<keyword evidence="2" id="KW-1185">Reference proteome</keyword>
<dbReference type="EMBL" id="JBDIVE010000002">
    <property type="protein sequence ID" value="MEN3068167.1"/>
    <property type="molecule type" value="Genomic_DNA"/>
</dbReference>
<proteinExistence type="predicted"/>
<name>A0ABU9YWR7_9RHOO</name>
<dbReference type="Proteomes" id="UP001410394">
    <property type="component" value="Unassembled WGS sequence"/>
</dbReference>
<evidence type="ECO:0000313" key="1">
    <source>
        <dbReference type="EMBL" id="MEN3068167.1"/>
    </source>
</evidence>
<evidence type="ECO:0000313" key="2">
    <source>
        <dbReference type="Proteomes" id="UP001410394"/>
    </source>
</evidence>